<evidence type="ECO:0000259" key="5">
    <source>
        <dbReference type="SMART" id="SM01144"/>
    </source>
</evidence>
<gene>
    <name evidence="6" type="ORF">NYR02_15570</name>
</gene>
<evidence type="ECO:0000313" key="6">
    <source>
        <dbReference type="EMBL" id="MCT7360442.1"/>
    </source>
</evidence>
<keyword evidence="7" id="KW-1185">Reference proteome</keyword>
<reference evidence="6" key="2">
    <citation type="submission" date="2022-08" db="EMBL/GenBank/DDBJ databases">
        <authorList>
            <person name="Dong C."/>
        </authorList>
    </citation>
    <scope>NUCLEOTIDE SEQUENCE</scope>
    <source>
        <strain evidence="6">59MF3M-4</strain>
    </source>
</reference>
<keyword evidence="2" id="KW-0808">Transferase</keyword>
<dbReference type="PANTHER" id="PTHR21392">
    <property type="entry name" value="TRNA-URIDINE AMINOCARBOXYPROPYLTRANSFERASE 2"/>
    <property type="match status" value="1"/>
</dbReference>
<sequence length="243" mass="27661">MHCNSVADLRLQELAKSRRAFLARGSKTVRCPQCLLGVSHCICAERPEVSSRSAFVFIMYQGEVFKPSNTGRLIADVVADNYAYQWQRTVHNPELLALLQDERYAPIVVFPHQYAEPERCIHSPAELPTLQQGKIPLFVMLDGTWREAKKMFRSPYLQTLPVLGIQPEKGSEYQLREAAHLHQLCTAEVGIEILKLAEDHIAAQALAEYFLLFRERYLAGKANINEKPQRQMSTLFGAEYDGR</sequence>
<dbReference type="GO" id="GO:0016432">
    <property type="term" value="F:tRNA-uridine aminocarboxypropyltransferase activity"/>
    <property type="evidence" value="ECO:0007669"/>
    <property type="project" value="UniProtKB-EC"/>
</dbReference>
<dbReference type="PANTHER" id="PTHR21392:SF1">
    <property type="entry name" value="TRNA-URIDINE AMINOCARBOXYPROPYLTRANSFERASE"/>
    <property type="match status" value="1"/>
</dbReference>
<organism evidence="6 7">
    <name type="scientific">Thalassolituus pacificus</name>
    <dbReference type="NCBI Taxonomy" id="2975440"/>
    <lineage>
        <taxon>Bacteria</taxon>
        <taxon>Pseudomonadati</taxon>
        <taxon>Pseudomonadota</taxon>
        <taxon>Gammaproteobacteria</taxon>
        <taxon>Oceanospirillales</taxon>
        <taxon>Oceanospirillaceae</taxon>
        <taxon>Thalassolituus</taxon>
    </lineage>
</organism>
<evidence type="ECO:0000313" key="7">
    <source>
        <dbReference type="Proteomes" id="UP001147830"/>
    </source>
</evidence>
<dbReference type="EC" id="2.5.1.25" evidence="1"/>
<dbReference type="RefSeq" id="WP_260977276.1">
    <property type="nucleotide sequence ID" value="NZ_JAOANI010000028.1"/>
</dbReference>
<dbReference type="SMART" id="SM01144">
    <property type="entry name" value="DTW"/>
    <property type="match status" value="1"/>
</dbReference>
<dbReference type="EMBL" id="JAOANI010000028">
    <property type="protein sequence ID" value="MCT7360442.1"/>
    <property type="molecule type" value="Genomic_DNA"/>
</dbReference>
<dbReference type="InterPro" id="IPR039262">
    <property type="entry name" value="DTWD2/TAPT"/>
</dbReference>
<dbReference type="Pfam" id="PF03942">
    <property type="entry name" value="DTW"/>
    <property type="match status" value="1"/>
</dbReference>
<evidence type="ECO:0000256" key="1">
    <source>
        <dbReference type="ARBA" id="ARBA00012386"/>
    </source>
</evidence>
<evidence type="ECO:0000256" key="2">
    <source>
        <dbReference type="ARBA" id="ARBA00022679"/>
    </source>
</evidence>
<evidence type="ECO:0000256" key="4">
    <source>
        <dbReference type="ARBA" id="ARBA00022694"/>
    </source>
</evidence>
<evidence type="ECO:0000256" key="3">
    <source>
        <dbReference type="ARBA" id="ARBA00022691"/>
    </source>
</evidence>
<protein>
    <recommendedName>
        <fullName evidence="1">tRNA-uridine aminocarboxypropyltransferase</fullName>
        <ecNumber evidence="1">2.5.1.25</ecNumber>
    </recommendedName>
</protein>
<reference evidence="6" key="1">
    <citation type="journal article" date="2022" name="Front. Microbiol.">
        <title>Genome-based taxonomic rearrangement of Oceanobacter-related bacteria including the description of Thalassolituus hydrocarbonoclasticus sp. nov. and Thalassolituus pacificus sp. nov. and emended description of the genus Thalassolituus.</title>
        <authorList>
            <person name="Dong C."/>
            <person name="Wei L."/>
            <person name="Wang J."/>
            <person name="Lai Q."/>
            <person name="Huang Z."/>
            <person name="Shao Z."/>
        </authorList>
    </citation>
    <scope>NUCLEOTIDE SEQUENCE</scope>
    <source>
        <strain evidence="6">59MF3M-4</strain>
    </source>
</reference>
<dbReference type="AlphaFoldDB" id="A0A9X2WHB3"/>
<name>A0A9X2WHB3_9GAMM</name>
<dbReference type="InterPro" id="IPR005636">
    <property type="entry name" value="DTW"/>
</dbReference>
<keyword evidence="3" id="KW-0949">S-adenosyl-L-methionine</keyword>
<keyword evidence="4" id="KW-0819">tRNA processing</keyword>
<accession>A0A9X2WHB3</accession>
<dbReference type="GO" id="GO:0008033">
    <property type="term" value="P:tRNA processing"/>
    <property type="evidence" value="ECO:0007669"/>
    <property type="project" value="UniProtKB-KW"/>
</dbReference>
<comment type="caution">
    <text evidence="6">The sequence shown here is derived from an EMBL/GenBank/DDBJ whole genome shotgun (WGS) entry which is preliminary data.</text>
</comment>
<proteinExistence type="predicted"/>
<dbReference type="Proteomes" id="UP001147830">
    <property type="component" value="Unassembled WGS sequence"/>
</dbReference>
<feature type="domain" description="DTW" evidence="5">
    <location>
        <begin position="27"/>
        <end position="222"/>
    </location>
</feature>